<dbReference type="EMBL" id="JAUEPO010000007">
    <property type="protein sequence ID" value="KAK3317813.1"/>
    <property type="molecule type" value="Genomic_DNA"/>
</dbReference>
<feature type="region of interest" description="Disordered" evidence="1">
    <location>
        <begin position="181"/>
        <end position="234"/>
    </location>
</feature>
<name>A0AAE0I3B7_9PEZI</name>
<evidence type="ECO:0000313" key="3">
    <source>
        <dbReference type="Proteomes" id="UP001286456"/>
    </source>
</evidence>
<reference evidence="2" key="1">
    <citation type="journal article" date="2023" name="Mol. Phylogenet. Evol.">
        <title>Genome-scale phylogeny and comparative genomics of the fungal order Sordariales.</title>
        <authorList>
            <person name="Hensen N."/>
            <person name="Bonometti L."/>
            <person name="Westerberg I."/>
            <person name="Brannstrom I.O."/>
            <person name="Guillou S."/>
            <person name="Cros-Aarteil S."/>
            <person name="Calhoun S."/>
            <person name="Haridas S."/>
            <person name="Kuo A."/>
            <person name="Mondo S."/>
            <person name="Pangilinan J."/>
            <person name="Riley R."/>
            <person name="LaButti K."/>
            <person name="Andreopoulos B."/>
            <person name="Lipzen A."/>
            <person name="Chen C."/>
            <person name="Yan M."/>
            <person name="Daum C."/>
            <person name="Ng V."/>
            <person name="Clum A."/>
            <person name="Steindorff A."/>
            <person name="Ohm R.A."/>
            <person name="Martin F."/>
            <person name="Silar P."/>
            <person name="Natvig D.O."/>
            <person name="Lalanne C."/>
            <person name="Gautier V."/>
            <person name="Ament-Velasquez S.L."/>
            <person name="Kruys A."/>
            <person name="Hutchinson M.I."/>
            <person name="Powell A.J."/>
            <person name="Barry K."/>
            <person name="Miller A.N."/>
            <person name="Grigoriev I.V."/>
            <person name="Debuchy R."/>
            <person name="Gladieux P."/>
            <person name="Hiltunen Thoren M."/>
            <person name="Johannesson H."/>
        </authorList>
    </citation>
    <scope>NUCLEOTIDE SEQUENCE</scope>
    <source>
        <strain evidence="2">SMH4131-1</strain>
    </source>
</reference>
<protein>
    <submittedName>
        <fullName evidence="2">Uncharacterized protein</fullName>
    </submittedName>
</protein>
<sequence length="318" mass="34492">MDLEVFNRRGDNPENFVINNAIDKVEDIIAANEAARNVTNHLAATGELPKKRKRRRRKMSNEERSPSPDPVTSHFILPQGILEGVVGLFGPPLLKDTADADMIYCGKFDPISLADRAAIFLSAHADGHKVLLVEILRRFLFTTVHHDTDSGAHQAQAVYFTLTTVEGLDGEHEPAYERIPVASLHDNGLETPASDSSTDSETRTSCPGCLSSPCRHSPGCPHPPSTRTPSPYMAAHSEDGGILPGLRERPVYAVAILGSFTLSMGPAYRDIIHMQSPVQNALGIFEGDIAGASAGEPPRALDMIEDPDLNQQEEDSEA</sequence>
<feature type="compositionally biased region" description="Acidic residues" evidence="1">
    <location>
        <begin position="303"/>
        <end position="318"/>
    </location>
</feature>
<keyword evidence="3" id="KW-1185">Reference proteome</keyword>
<feature type="region of interest" description="Disordered" evidence="1">
    <location>
        <begin position="40"/>
        <end position="73"/>
    </location>
</feature>
<organism evidence="2 3">
    <name type="scientific">Cercophora scortea</name>
    <dbReference type="NCBI Taxonomy" id="314031"/>
    <lineage>
        <taxon>Eukaryota</taxon>
        <taxon>Fungi</taxon>
        <taxon>Dikarya</taxon>
        <taxon>Ascomycota</taxon>
        <taxon>Pezizomycotina</taxon>
        <taxon>Sordariomycetes</taxon>
        <taxon>Sordariomycetidae</taxon>
        <taxon>Sordariales</taxon>
        <taxon>Lasiosphaeriaceae</taxon>
        <taxon>Cercophora</taxon>
    </lineage>
</organism>
<dbReference type="AlphaFoldDB" id="A0AAE0I3B7"/>
<gene>
    <name evidence="2" type="ORF">B0T19DRAFT_405476</name>
</gene>
<reference evidence="2" key="2">
    <citation type="submission" date="2023-06" db="EMBL/GenBank/DDBJ databases">
        <authorList>
            <consortium name="Lawrence Berkeley National Laboratory"/>
            <person name="Haridas S."/>
            <person name="Hensen N."/>
            <person name="Bonometti L."/>
            <person name="Westerberg I."/>
            <person name="Brannstrom I.O."/>
            <person name="Guillou S."/>
            <person name="Cros-Aarteil S."/>
            <person name="Calhoun S."/>
            <person name="Kuo A."/>
            <person name="Mondo S."/>
            <person name="Pangilinan J."/>
            <person name="Riley R."/>
            <person name="Labutti K."/>
            <person name="Andreopoulos B."/>
            <person name="Lipzen A."/>
            <person name="Chen C."/>
            <person name="Yanf M."/>
            <person name="Daum C."/>
            <person name="Ng V."/>
            <person name="Clum A."/>
            <person name="Steindorff A."/>
            <person name="Ohm R."/>
            <person name="Martin F."/>
            <person name="Silar P."/>
            <person name="Natvig D."/>
            <person name="Lalanne C."/>
            <person name="Gautier V."/>
            <person name="Ament-Velasquez S.L."/>
            <person name="Kruys A."/>
            <person name="Hutchinson M.I."/>
            <person name="Powell A.J."/>
            <person name="Barry K."/>
            <person name="Miller A.N."/>
            <person name="Grigoriev I.V."/>
            <person name="Debuchy R."/>
            <person name="Gladieux P."/>
            <person name="Thoren M.H."/>
            <person name="Johannesson H."/>
        </authorList>
    </citation>
    <scope>NUCLEOTIDE SEQUENCE</scope>
    <source>
        <strain evidence="2">SMH4131-1</strain>
    </source>
</reference>
<evidence type="ECO:0000256" key="1">
    <source>
        <dbReference type="SAM" id="MobiDB-lite"/>
    </source>
</evidence>
<proteinExistence type="predicted"/>
<evidence type="ECO:0000313" key="2">
    <source>
        <dbReference type="EMBL" id="KAK3317813.1"/>
    </source>
</evidence>
<feature type="region of interest" description="Disordered" evidence="1">
    <location>
        <begin position="293"/>
        <end position="318"/>
    </location>
</feature>
<feature type="compositionally biased region" description="Low complexity" evidence="1">
    <location>
        <begin position="194"/>
        <end position="205"/>
    </location>
</feature>
<comment type="caution">
    <text evidence="2">The sequence shown here is derived from an EMBL/GenBank/DDBJ whole genome shotgun (WGS) entry which is preliminary data.</text>
</comment>
<accession>A0AAE0I3B7</accession>
<dbReference type="Proteomes" id="UP001286456">
    <property type="component" value="Unassembled WGS sequence"/>
</dbReference>